<dbReference type="Pfam" id="PF21941">
    <property type="entry name" value="SMEK_N"/>
    <property type="match status" value="1"/>
</dbReference>
<gene>
    <name evidence="2" type="ORF">CFBP6411_00243</name>
</gene>
<evidence type="ECO:0000313" key="2">
    <source>
        <dbReference type="EMBL" id="SOS31613.1"/>
    </source>
</evidence>
<dbReference type="InterPro" id="IPR047740">
    <property type="entry name" value="SMEK_dom"/>
</dbReference>
<dbReference type="EMBL" id="LT963408">
    <property type="protein sequence ID" value="SOS31613.1"/>
    <property type="molecule type" value="Genomic_DNA"/>
</dbReference>
<organism evidence="2 3">
    <name type="scientific">Pseudomonas syringae group genomosp. 3</name>
    <dbReference type="NCBI Taxonomy" id="251701"/>
    <lineage>
        <taxon>Bacteria</taxon>
        <taxon>Pseudomonadati</taxon>
        <taxon>Pseudomonadota</taxon>
        <taxon>Gammaproteobacteria</taxon>
        <taxon>Pseudomonadales</taxon>
        <taxon>Pseudomonadaceae</taxon>
        <taxon>Pseudomonas</taxon>
    </lineage>
</organism>
<proteinExistence type="predicted"/>
<dbReference type="NCBIfam" id="NF033859">
    <property type="entry name" value="SMEK_N"/>
    <property type="match status" value="1"/>
</dbReference>
<name>A0A2K4W6V5_9PSED</name>
<protein>
    <recommendedName>
        <fullName evidence="1">SMEK domain-containing protein</fullName>
    </recommendedName>
</protein>
<feature type="domain" description="SMEK" evidence="1">
    <location>
        <begin position="3"/>
        <end position="95"/>
    </location>
</feature>
<sequence length="308" mass="35323">MDNVSGLYDKNSHMERFFKQVLNILHGFNLVSTNLKLSNYPAIDLKDTARRIAYQVTSTNTKQKIKETLNTFSEKKMEADFDWLYFLILTDSESGKSLVTVVTDEVKYEIITIYGLGRMISDLDDEAQISEIHEIIMKEYVVEDGGAASVKAPAKYNLTSIQRLIDQAHFDPVKEFKEIEVYGNEVEEFVKKLASLTIEQRTMLYEVVLKCELKPHSHTCIFISSTRIAVEFNKREKLVIDTLIDLGLIWVDEEFSVDYSQRDFTALIITYKSKSDLNIFAELKTFADDDPDVLQAMLISLDFSCLAL</sequence>
<reference evidence="2 3" key="1">
    <citation type="submission" date="2017-11" db="EMBL/GenBank/DDBJ databases">
        <authorList>
            <person name="Han C.G."/>
        </authorList>
    </citation>
    <scope>NUCLEOTIDE SEQUENCE [LARGE SCALE GENOMIC DNA]</scope>
    <source>
        <strain evidence="2">CFBP6411</strain>
    </source>
</reference>
<evidence type="ECO:0000259" key="1">
    <source>
        <dbReference type="Pfam" id="PF21941"/>
    </source>
</evidence>
<dbReference type="AlphaFoldDB" id="A0A2K4W6V5"/>
<evidence type="ECO:0000313" key="3">
    <source>
        <dbReference type="Proteomes" id="UP000238093"/>
    </source>
</evidence>
<accession>A0A2K4W6V5</accession>
<dbReference type="Proteomes" id="UP000238093">
    <property type="component" value="Chromosome I"/>
</dbReference>